<feature type="compositionally biased region" description="Basic and acidic residues" evidence="10">
    <location>
        <begin position="81"/>
        <end position="91"/>
    </location>
</feature>
<evidence type="ECO:0000256" key="5">
    <source>
        <dbReference type="ARBA" id="ARBA00022989"/>
    </source>
</evidence>
<keyword evidence="1 9" id="KW-1003">Cell membrane</keyword>
<evidence type="ECO:0000256" key="3">
    <source>
        <dbReference type="ARBA" id="ARBA00022618"/>
    </source>
</evidence>
<comment type="function">
    <text evidence="8">Essential cell division protein that stabilizes the FtsZ protofilaments by cross-linking them and that serves as a cytoplasmic membrane anchor for the Z ring. Also required for the recruitment to the septal ring of downstream cell division proteins.</text>
</comment>
<feature type="compositionally biased region" description="Low complexity" evidence="10">
    <location>
        <begin position="128"/>
        <end position="140"/>
    </location>
</feature>
<dbReference type="Gene3D" id="3.30.1400.10">
    <property type="entry name" value="ZipA, C-terminal FtsZ-binding domain"/>
    <property type="match status" value="1"/>
</dbReference>
<keyword evidence="5 11" id="KW-1133">Transmembrane helix</keyword>
<comment type="similarity">
    <text evidence="8">Belongs to the ZipA family.</text>
</comment>
<dbReference type="InterPro" id="IPR007449">
    <property type="entry name" value="ZipA_FtsZ-bd_C"/>
</dbReference>
<evidence type="ECO:0000256" key="1">
    <source>
        <dbReference type="ARBA" id="ARBA00022475"/>
    </source>
</evidence>
<dbReference type="GO" id="GO:0000917">
    <property type="term" value="P:division septum assembly"/>
    <property type="evidence" value="ECO:0007669"/>
    <property type="project" value="TreeGrafter"/>
</dbReference>
<evidence type="ECO:0000256" key="11">
    <source>
        <dbReference type="SAM" id="Phobius"/>
    </source>
</evidence>
<keyword evidence="2 9" id="KW-0997">Cell inner membrane</keyword>
<dbReference type="PANTHER" id="PTHR38685:SF1">
    <property type="entry name" value="CELL DIVISION PROTEIN ZIPA"/>
    <property type="match status" value="1"/>
</dbReference>
<dbReference type="Pfam" id="PF04354">
    <property type="entry name" value="ZipA_C"/>
    <property type="match status" value="1"/>
</dbReference>
<evidence type="ECO:0000256" key="9">
    <source>
        <dbReference type="RuleBase" id="RU003613"/>
    </source>
</evidence>
<dbReference type="PANTHER" id="PTHR38685">
    <property type="entry name" value="CELL DIVISION PROTEIN ZIPA"/>
    <property type="match status" value="1"/>
</dbReference>
<organism evidence="13 14">
    <name type="scientific">Acinetobacter johnsonii</name>
    <dbReference type="NCBI Taxonomy" id="40214"/>
    <lineage>
        <taxon>Bacteria</taxon>
        <taxon>Pseudomonadati</taxon>
        <taxon>Pseudomonadota</taxon>
        <taxon>Gammaproteobacteria</taxon>
        <taxon>Moraxellales</taxon>
        <taxon>Moraxellaceae</taxon>
        <taxon>Acinetobacter</taxon>
    </lineage>
</organism>
<evidence type="ECO:0000256" key="8">
    <source>
        <dbReference type="RuleBase" id="RU003612"/>
    </source>
</evidence>
<sequence length="331" mass="36660">MEYTTIIGIVIAVIIMLFGVRMIFRKPADAAPSLESALHIDADSQKPIIPRHVRDQLQTASLEEAERQEPTLNENSVEETLSEKAEPKALDADSVLESSSTEPSLDASAEVENKAVDSVAPENAVADATELTTESASSSLVDDQAKADKAEFSLNANVEKAEILEFDDESSILDAHLYEQKIVDDESALATAESFIALNVYPERRALSGEKTLKVLMKYGLRFGEMSCFHRYNEDGTKLLFSVLQITDTGMDGFDLENLSTDPIKGLAFFLALPHRDVQNAFDTMDSISRLIAREIDGTVYDQNNQEFTPQLREHWRHLAIDYRAGQAIDA</sequence>
<evidence type="ECO:0000313" key="14">
    <source>
        <dbReference type="Proteomes" id="UP000196240"/>
    </source>
</evidence>
<keyword evidence="3 8" id="KW-0132">Cell division</keyword>
<dbReference type="SMART" id="SM00771">
    <property type="entry name" value="ZipA_C"/>
    <property type="match status" value="1"/>
</dbReference>
<dbReference type="GO" id="GO:0005886">
    <property type="term" value="C:plasma membrane"/>
    <property type="evidence" value="ECO:0007669"/>
    <property type="project" value="UniProtKB-SubCell"/>
</dbReference>
<dbReference type="SUPFAM" id="SSF64383">
    <property type="entry name" value="Cell-division protein ZipA, C-terminal domain"/>
    <property type="match status" value="1"/>
</dbReference>
<dbReference type="EMBL" id="FUUY01000005">
    <property type="protein sequence ID" value="SJX22143.1"/>
    <property type="molecule type" value="Genomic_DNA"/>
</dbReference>
<reference evidence="13 14" key="1">
    <citation type="submission" date="2017-02" db="EMBL/GenBank/DDBJ databases">
        <authorList>
            <person name="Peterson S.W."/>
        </authorList>
    </citation>
    <scope>NUCLEOTIDE SEQUENCE [LARGE SCALE GENOMIC DNA]</scope>
    <source>
        <strain evidence="13">C6</strain>
    </source>
</reference>
<dbReference type="GO" id="GO:0032153">
    <property type="term" value="C:cell division site"/>
    <property type="evidence" value="ECO:0007669"/>
    <property type="project" value="TreeGrafter"/>
</dbReference>
<feature type="domain" description="ZipA C-terminal FtsZ-binding" evidence="12">
    <location>
        <begin position="192"/>
        <end position="320"/>
    </location>
</feature>
<proteinExistence type="inferred from homology"/>
<dbReference type="InterPro" id="IPR036765">
    <property type="entry name" value="ZipA_FtsZ-bd_C_sf"/>
</dbReference>
<feature type="region of interest" description="Disordered" evidence="10">
    <location>
        <begin position="62"/>
        <end position="142"/>
    </location>
</feature>
<feature type="transmembrane region" description="Helical" evidence="11">
    <location>
        <begin position="6"/>
        <end position="24"/>
    </location>
</feature>
<evidence type="ECO:0000256" key="7">
    <source>
        <dbReference type="ARBA" id="ARBA00023306"/>
    </source>
</evidence>
<evidence type="ECO:0000256" key="4">
    <source>
        <dbReference type="ARBA" id="ARBA00022692"/>
    </source>
</evidence>
<feature type="compositionally biased region" description="Polar residues" evidence="10">
    <location>
        <begin position="70"/>
        <end position="79"/>
    </location>
</feature>
<evidence type="ECO:0000256" key="10">
    <source>
        <dbReference type="SAM" id="MobiDB-lite"/>
    </source>
</evidence>
<keyword evidence="7 8" id="KW-0131">Cell cycle</keyword>
<dbReference type="Proteomes" id="UP000196240">
    <property type="component" value="Unassembled WGS sequence"/>
</dbReference>
<comment type="subcellular location">
    <subcellularLocation>
        <location evidence="9">Cell inner membrane</location>
        <topology evidence="9">Single-pass type I membrane protein</topology>
    </subcellularLocation>
</comment>
<keyword evidence="6 9" id="KW-0472">Membrane</keyword>
<name>A0A1R7QD04_ACIJO</name>
<accession>A0A1R7QD04</accession>
<evidence type="ECO:0000256" key="2">
    <source>
        <dbReference type="ARBA" id="ARBA00022519"/>
    </source>
</evidence>
<dbReference type="InterPro" id="IPR011919">
    <property type="entry name" value="Cell_div_ZipA"/>
</dbReference>
<evidence type="ECO:0000256" key="6">
    <source>
        <dbReference type="ARBA" id="ARBA00023136"/>
    </source>
</evidence>
<gene>
    <name evidence="13" type="primary">zipA</name>
    <name evidence="13" type="ORF">ACNJC6_01775</name>
</gene>
<evidence type="ECO:0000313" key="13">
    <source>
        <dbReference type="EMBL" id="SJX22143.1"/>
    </source>
</evidence>
<evidence type="ECO:0000259" key="12">
    <source>
        <dbReference type="SMART" id="SM00771"/>
    </source>
</evidence>
<protein>
    <recommendedName>
        <fullName evidence="8">Cell division protein ZipA</fullName>
    </recommendedName>
</protein>
<dbReference type="AlphaFoldDB" id="A0A1R7QD04"/>
<keyword evidence="4 9" id="KW-0812">Transmembrane</keyword>
<dbReference type="RefSeq" id="WP_087012552.1">
    <property type="nucleotide sequence ID" value="NZ_FUUY01000005.1"/>
</dbReference>